<dbReference type="OrthoDB" id="214086at2"/>
<dbReference type="SUPFAM" id="SSF46785">
    <property type="entry name" value="Winged helix' DNA-binding domain"/>
    <property type="match status" value="1"/>
</dbReference>
<dbReference type="GO" id="GO:0003700">
    <property type="term" value="F:DNA-binding transcription factor activity"/>
    <property type="evidence" value="ECO:0007669"/>
    <property type="project" value="InterPro"/>
</dbReference>
<gene>
    <name evidence="5" type="primary">lldR</name>
    <name evidence="5" type="ORF">Fuma_02545</name>
</gene>
<dbReference type="Gene3D" id="1.10.10.10">
    <property type="entry name" value="Winged helix-like DNA-binding domain superfamily/Winged helix DNA-binding domain"/>
    <property type="match status" value="1"/>
</dbReference>
<keyword evidence="2" id="KW-0238">DNA-binding</keyword>
<sequence length="233" mass="26105" precursor="true">MRIEAIEQQTTADLVVERIARVIKEQNMSAGERLPGEHALVGQLKVSRSVLREALARLQSMGLVDIQRGRGTFVGNRTSLANCVRLLKSAVTISPQELRSYAELRTGIEVQAVRQAAELATETDVSDLTALLEELNNDDLPYPELLQVDFRFHRKLIDIAGNPLMQNMMEVIYEFVVAQMAQTTPSPRENKLGRRLHRDIVAAIKAHDADAAERAMREHMEVILTRLKKGESA</sequence>
<dbReference type="SUPFAM" id="SSF48008">
    <property type="entry name" value="GntR ligand-binding domain-like"/>
    <property type="match status" value="1"/>
</dbReference>
<keyword evidence="1" id="KW-0805">Transcription regulation</keyword>
<dbReference type="RefSeq" id="WP_077024485.1">
    <property type="nucleotide sequence ID" value="NZ_CP017641.1"/>
</dbReference>
<protein>
    <submittedName>
        <fullName evidence="5">L-lactate dehydrogenase operon regulatory protein</fullName>
    </submittedName>
</protein>
<dbReference type="GO" id="GO:0003677">
    <property type="term" value="F:DNA binding"/>
    <property type="evidence" value="ECO:0007669"/>
    <property type="project" value="UniProtKB-KW"/>
</dbReference>
<dbReference type="PROSITE" id="PS50949">
    <property type="entry name" value="HTH_GNTR"/>
    <property type="match status" value="1"/>
</dbReference>
<dbReference type="PANTHER" id="PTHR43537:SF44">
    <property type="entry name" value="GNTR FAMILY REGULATORY PROTEIN"/>
    <property type="match status" value="1"/>
</dbReference>
<evidence type="ECO:0000256" key="1">
    <source>
        <dbReference type="ARBA" id="ARBA00023015"/>
    </source>
</evidence>
<dbReference type="AlphaFoldDB" id="A0A1P8WFW3"/>
<evidence type="ECO:0000256" key="2">
    <source>
        <dbReference type="ARBA" id="ARBA00023125"/>
    </source>
</evidence>
<dbReference type="InterPro" id="IPR000524">
    <property type="entry name" value="Tscrpt_reg_HTH_GntR"/>
</dbReference>
<dbReference type="EMBL" id="CP017641">
    <property type="protein sequence ID" value="APZ92933.1"/>
    <property type="molecule type" value="Genomic_DNA"/>
</dbReference>
<keyword evidence="3" id="KW-0804">Transcription</keyword>
<evidence type="ECO:0000259" key="4">
    <source>
        <dbReference type="PROSITE" id="PS50949"/>
    </source>
</evidence>
<dbReference type="CDD" id="cd07377">
    <property type="entry name" value="WHTH_GntR"/>
    <property type="match status" value="1"/>
</dbReference>
<evidence type="ECO:0000313" key="6">
    <source>
        <dbReference type="Proteomes" id="UP000187735"/>
    </source>
</evidence>
<dbReference type="Pfam" id="PF00392">
    <property type="entry name" value="GntR"/>
    <property type="match status" value="1"/>
</dbReference>
<proteinExistence type="predicted"/>
<keyword evidence="6" id="KW-1185">Reference proteome</keyword>
<dbReference type="SMART" id="SM00895">
    <property type="entry name" value="FCD"/>
    <property type="match status" value="1"/>
</dbReference>
<dbReference type="InterPro" id="IPR036390">
    <property type="entry name" value="WH_DNA-bd_sf"/>
</dbReference>
<reference evidence="5 6" key="1">
    <citation type="journal article" date="2016" name="Front. Microbiol.">
        <title>Fuerstia marisgermanicae gen. nov., sp. nov., an Unusual Member of the Phylum Planctomycetes from the German Wadden Sea.</title>
        <authorList>
            <person name="Kohn T."/>
            <person name="Heuer A."/>
            <person name="Jogler M."/>
            <person name="Vollmers J."/>
            <person name="Boedeker C."/>
            <person name="Bunk B."/>
            <person name="Rast P."/>
            <person name="Borchert D."/>
            <person name="Glockner I."/>
            <person name="Freese H.M."/>
            <person name="Klenk H.P."/>
            <person name="Overmann J."/>
            <person name="Kaster A.K."/>
            <person name="Rohde M."/>
            <person name="Wiegand S."/>
            <person name="Jogler C."/>
        </authorList>
    </citation>
    <scope>NUCLEOTIDE SEQUENCE [LARGE SCALE GENOMIC DNA]</scope>
    <source>
        <strain evidence="5 6">NH11</strain>
    </source>
</reference>
<dbReference type="SMART" id="SM00345">
    <property type="entry name" value="HTH_GNTR"/>
    <property type="match status" value="1"/>
</dbReference>
<dbReference type="KEGG" id="fmr:Fuma_02545"/>
<dbReference type="Pfam" id="PF07729">
    <property type="entry name" value="FCD"/>
    <property type="match status" value="1"/>
</dbReference>
<dbReference type="InterPro" id="IPR036388">
    <property type="entry name" value="WH-like_DNA-bd_sf"/>
</dbReference>
<dbReference type="Gene3D" id="1.20.120.530">
    <property type="entry name" value="GntR ligand-binding domain-like"/>
    <property type="match status" value="1"/>
</dbReference>
<feature type="domain" description="HTH gntR-type" evidence="4">
    <location>
        <begin position="9"/>
        <end position="77"/>
    </location>
</feature>
<name>A0A1P8WFW3_9PLAN</name>
<dbReference type="InterPro" id="IPR011711">
    <property type="entry name" value="GntR_C"/>
</dbReference>
<dbReference type="InterPro" id="IPR008920">
    <property type="entry name" value="TF_FadR/GntR_C"/>
</dbReference>
<dbReference type="STRING" id="1891926.Fuma_02545"/>
<evidence type="ECO:0000256" key="3">
    <source>
        <dbReference type="ARBA" id="ARBA00023163"/>
    </source>
</evidence>
<dbReference type="Proteomes" id="UP000187735">
    <property type="component" value="Chromosome"/>
</dbReference>
<dbReference type="PRINTS" id="PR00035">
    <property type="entry name" value="HTHGNTR"/>
</dbReference>
<evidence type="ECO:0000313" key="5">
    <source>
        <dbReference type="EMBL" id="APZ92933.1"/>
    </source>
</evidence>
<accession>A0A1P8WFW3</accession>
<dbReference type="PANTHER" id="PTHR43537">
    <property type="entry name" value="TRANSCRIPTIONAL REGULATOR, GNTR FAMILY"/>
    <property type="match status" value="1"/>
</dbReference>
<organism evidence="5 6">
    <name type="scientific">Fuerstiella marisgermanici</name>
    <dbReference type="NCBI Taxonomy" id="1891926"/>
    <lineage>
        <taxon>Bacteria</taxon>
        <taxon>Pseudomonadati</taxon>
        <taxon>Planctomycetota</taxon>
        <taxon>Planctomycetia</taxon>
        <taxon>Planctomycetales</taxon>
        <taxon>Planctomycetaceae</taxon>
        <taxon>Fuerstiella</taxon>
    </lineage>
</organism>